<reference evidence="2 3" key="1">
    <citation type="journal article" date="2015" name="Microbiome">
        <title>Genomic resolution of linkages in carbon, nitrogen, and sulfur cycling among widespread estuary sediment bacteria.</title>
        <authorList>
            <person name="Baker B.J."/>
            <person name="Lazar C.S."/>
            <person name="Teske A.P."/>
            <person name="Dick G.J."/>
        </authorList>
    </citation>
    <scope>NUCLEOTIDE SEQUENCE [LARGE SCALE GENOMIC DNA]</scope>
    <source>
        <strain evidence="2">SM1_77</strain>
    </source>
</reference>
<protein>
    <recommendedName>
        <fullName evidence="4">Outer membrane protein beta-barrel domain-containing protein</fullName>
    </recommendedName>
</protein>
<gene>
    <name evidence="2" type="ORF">AMJ74_06625</name>
</gene>
<dbReference type="Proteomes" id="UP000050975">
    <property type="component" value="Unassembled WGS sequence"/>
</dbReference>
<evidence type="ECO:0000313" key="2">
    <source>
        <dbReference type="EMBL" id="KPL12565.1"/>
    </source>
</evidence>
<dbReference type="AlphaFoldDB" id="A0A0S8JUS1"/>
<name>A0A0S8JUS1_UNCW3</name>
<evidence type="ECO:0000313" key="3">
    <source>
        <dbReference type="Proteomes" id="UP000050975"/>
    </source>
</evidence>
<dbReference type="EMBL" id="LJVE01000150">
    <property type="protein sequence ID" value="KPL12565.1"/>
    <property type="molecule type" value="Genomic_DNA"/>
</dbReference>
<feature type="chain" id="PRO_5006649264" description="Outer membrane protein beta-barrel domain-containing protein" evidence="1">
    <location>
        <begin position="23"/>
        <end position="191"/>
    </location>
</feature>
<accession>A0A0S8JUS1</accession>
<evidence type="ECO:0000256" key="1">
    <source>
        <dbReference type="SAM" id="SignalP"/>
    </source>
</evidence>
<proteinExistence type="predicted"/>
<sequence length="191" mass="20826">MKKTLSSVTVTLFMCAFSSAHAVGLGVRLGQGGLWDDRASNGVLGGGQLALDVRLNTVPIAFQVASEYWNTGSLDDPYEIESYEAVKVLVTQQIGNLMSFLYTKPVVRKTDYLYLGAGIGRISVPKIENPDERERCVAYDAVGGVHIGIFWKLGLFAEGKYLYSSKTIDNIKVIDFSDFGILAGVSLIFDL</sequence>
<comment type="caution">
    <text evidence="2">The sequence shown here is derived from an EMBL/GenBank/DDBJ whole genome shotgun (WGS) entry which is preliminary data.</text>
</comment>
<organism evidence="2 3">
    <name type="scientific">candidate division WOR_3 bacterium SM1_77</name>
    <dbReference type="NCBI Taxonomy" id="1703778"/>
    <lineage>
        <taxon>Bacteria</taxon>
        <taxon>Bacteria division WOR-3</taxon>
    </lineage>
</organism>
<feature type="signal peptide" evidence="1">
    <location>
        <begin position="1"/>
        <end position="22"/>
    </location>
</feature>
<evidence type="ECO:0008006" key="4">
    <source>
        <dbReference type="Google" id="ProtNLM"/>
    </source>
</evidence>
<keyword evidence="1" id="KW-0732">Signal</keyword>